<protein>
    <submittedName>
        <fullName evidence="2">Uncharacterized protein</fullName>
    </submittedName>
</protein>
<dbReference type="EMBL" id="JACJUD010000006">
    <property type="protein sequence ID" value="MBB2496853.1"/>
    <property type="molecule type" value="Genomic_DNA"/>
</dbReference>
<reference evidence="2 3" key="1">
    <citation type="submission" date="2020-08" db="EMBL/GenBank/DDBJ databases">
        <authorList>
            <person name="Kim C.M."/>
        </authorList>
    </citation>
    <scope>NUCLEOTIDE SEQUENCE [LARGE SCALE GENOMIC DNA]</scope>
    <source>
        <strain evidence="2 3">UL070</strain>
    </source>
</reference>
<keyword evidence="3" id="KW-1185">Reference proteome</keyword>
<proteinExistence type="predicted"/>
<dbReference type="Proteomes" id="UP000542720">
    <property type="component" value="Unassembled WGS sequence"/>
</dbReference>
<name>A0A7W4LPD8_9GAMM</name>
<evidence type="ECO:0000313" key="3">
    <source>
        <dbReference type="Proteomes" id="UP000542720"/>
    </source>
</evidence>
<dbReference type="AlphaFoldDB" id="A0A7W4LPD8"/>
<evidence type="ECO:0000313" key="2">
    <source>
        <dbReference type="EMBL" id="MBB2496853.1"/>
    </source>
</evidence>
<sequence length="269" mass="30109">MLMVASVLPADASTTLAQACAQQPEITFSAATVNEIQQFLEADSSNLVLVFMEFAAENLARVIHEGTKALTTQAESWRRNAEALLDLHKLTPARLYLLSFQSARHAPELLHSFDLALSLPGLSARDCLPSLLASHWLSNQEALISLDQQLRDCSPSFSEAHLSSESALAAAQFSADQSVQLARYREENSLLLRQLHLAQEQLASHPRQAENRTADNRTIVPPKASPSMLRTLLQRYRVSRHRAKFKTIERIVRPLLSRAYHLTKRLLQK</sequence>
<accession>A0A7W4LPD8</accession>
<evidence type="ECO:0000256" key="1">
    <source>
        <dbReference type="SAM" id="MobiDB-lite"/>
    </source>
</evidence>
<dbReference type="RefSeq" id="WP_183090384.1">
    <property type="nucleotide sequence ID" value="NZ_JACJUD010000006.1"/>
</dbReference>
<feature type="region of interest" description="Disordered" evidence="1">
    <location>
        <begin position="202"/>
        <end position="224"/>
    </location>
</feature>
<gene>
    <name evidence="2" type="ORF">H3H51_17660</name>
</gene>
<organism evidence="2 3">
    <name type="scientific">Aquipseudomonas ullengensis</name>
    <dbReference type="NCBI Taxonomy" id="2759166"/>
    <lineage>
        <taxon>Bacteria</taxon>
        <taxon>Pseudomonadati</taxon>
        <taxon>Pseudomonadota</taxon>
        <taxon>Gammaproteobacteria</taxon>
        <taxon>Pseudomonadales</taxon>
        <taxon>Pseudomonadaceae</taxon>
        <taxon>Aquipseudomonas</taxon>
    </lineage>
</organism>
<comment type="caution">
    <text evidence="2">The sequence shown here is derived from an EMBL/GenBank/DDBJ whole genome shotgun (WGS) entry which is preliminary data.</text>
</comment>